<name>A0AAD9ZMA2_9ROSI</name>
<evidence type="ECO:0000313" key="2">
    <source>
        <dbReference type="EMBL" id="KAK3184821.1"/>
    </source>
</evidence>
<dbReference type="EMBL" id="JANJYJ010000010">
    <property type="protein sequence ID" value="KAK3184821.1"/>
    <property type="molecule type" value="Genomic_DNA"/>
</dbReference>
<dbReference type="AlphaFoldDB" id="A0AAD9ZMA2"/>
<dbReference type="PANTHER" id="PTHR48449">
    <property type="entry name" value="DUF1985 DOMAIN-CONTAINING PROTEIN"/>
    <property type="match status" value="1"/>
</dbReference>
<feature type="transmembrane region" description="Helical" evidence="1">
    <location>
        <begin position="117"/>
        <end position="136"/>
    </location>
</feature>
<evidence type="ECO:0008006" key="4">
    <source>
        <dbReference type="Google" id="ProtNLM"/>
    </source>
</evidence>
<comment type="caution">
    <text evidence="2">The sequence shown here is derived from an EMBL/GenBank/DDBJ whole genome shotgun (WGS) entry which is preliminary data.</text>
</comment>
<accession>A0AAD9ZMA2</accession>
<keyword evidence="1" id="KW-0472">Membrane</keyword>
<keyword evidence="3" id="KW-1185">Reference proteome</keyword>
<protein>
    <recommendedName>
        <fullName evidence="4">DUF1985 domain-containing protein</fullName>
    </recommendedName>
</protein>
<evidence type="ECO:0000313" key="3">
    <source>
        <dbReference type="Proteomes" id="UP001281410"/>
    </source>
</evidence>
<dbReference type="PANTHER" id="PTHR48449:SF1">
    <property type="entry name" value="DUF1985 DOMAIN-CONTAINING PROTEIN"/>
    <property type="match status" value="1"/>
</dbReference>
<dbReference type="Proteomes" id="UP001281410">
    <property type="component" value="Unassembled WGS sequence"/>
</dbReference>
<proteinExistence type="predicted"/>
<organism evidence="2 3">
    <name type="scientific">Dipteronia sinensis</name>
    <dbReference type="NCBI Taxonomy" id="43782"/>
    <lineage>
        <taxon>Eukaryota</taxon>
        <taxon>Viridiplantae</taxon>
        <taxon>Streptophyta</taxon>
        <taxon>Embryophyta</taxon>
        <taxon>Tracheophyta</taxon>
        <taxon>Spermatophyta</taxon>
        <taxon>Magnoliopsida</taxon>
        <taxon>eudicotyledons</taxon>
        <taxon>Gunneridae</taxon>
        <taxon>Pentapetalae</taxon>
        <taxon>rosids</taxon>
        <taxon>malvids</taxon>
        <taxon>Sapindales</taxon>
        <taxon>Sapindaceae</taxon>
        <taxon>Hippocastanoideae</taxon>
        <taxon>Acereae</taxon>
        <taxon>Dipteronia</taxon>
    </lineage>
</organism>
<keyword evidence="1" id="KW-0812">Transmembrane</keyword>
<evidence type="ECO:0000256" key="1">
    <source>
        <dbReference type="SAM" id="Phobius"/>
    </source>
</evidence>
<reference evidence="2" key="1">
    <citation type="journal article" date="2023" name="Plant J.">
        <title>Genome sequences and population genomics provide insights into the demographic history, inbreeding, and mutation load of two 'living fossil' tree species of Dipteronia.</title>
        <authorList>
            <person name="Feng Y."/>
            <person name="Comes H.P."/>
            <person name="Chen J."/>
            <person name="Zhu S."/>
            <person name="Lu R."/>
            <person name="Zhang X."/>
            <person name="Li P."/>
            <person name="Qiu J."/>
            <person name="Olsen K.M."/>
            <person name="Qiu Y."/>
        </authorList>
    </citation>
    <scope>NUCLEOTIDE SEQUENCE</scope>
    <source>
        <strain evidence="2">NBL</strain>
    </source>
</reference>
<gene>
    <name evidence="2" type="ORF">Dsin_032107</name>
</gene>
<sequence length="201" mass="23836">MHRLLGRELYHDGLSDKMRFMLDPRSIQFSRVEFCLITGLKFGAIPDTELYRVEMWSFLLNLKQGLNRVNAEGRASIPIWQLRLVDNLEAFVAFPWGSHVYKYSIFRFKMAILKRPLRYNIFWLAYALLVFTYEVIPSLAKQFMTPRAVGQPFPHILRWDLIRRPRGDKLDKVFNAMMFAEAELTAIEAERGLWYYQGIYE</sequence>
<keyword evidence="1" id="KW-1133">Transmembrane helix</keyword>